<accession>F0RQ69</accession>
<dbReference type="RefSeq" id="WP_013615782.1">
    <property type="nucleotide sequence ID" value="NC_015162.1"/>
</dbReference>
<keyword evidence="2" id="KW-1185">Reference proteome</keyword>
<dbReference type="KEGG" id="dpt:Deipr_2303"/>
<keyword evidence="1" id="KW-0614">Plasmid</keyword>
<gene>
    <name evidence="1" type="ordered locus">Deipr_2303</name>
</gene>
<proteinExistence type="predicted"/>
<reference evidence="2" key="1">
    <citation type="submission" date="2011-02" db="EMBL/GenBank/DDBJ databases">
        <title>The complete sequence of plasmid2 of Deinococcus proteolyticus DSM 20540.</title>
        <authorList>
            <consortium name="US DOE Joint Genome Institute (JGI-PGF)"/>
            <person name="Lucas S."/>
            <person name="Copeland A."/>
            <person name="Lapidus A."/>
            <person name="Bruce D."/>
            <person name="Goodwin L."/>
            <person name="Pitluck S."/>
            <person name="Kyrpides N."/>
            <person name="Mavromatis K."/>
            <person name="Pagani I."/>
            <person name="Ivanova N."/>
            <person name="Ovchinnikova G."/>
            <person name="Zeytun A."/>
            <person name="Detter J.C."/>
            <person name="Han C."/>
            <person name="Land M."/>
            <person name="Hauser L."/>
            <person name="Markowitz V."/>
            <person name="Cheng J.-F."/>
            <person name="Hugenholtz P."/>
            <person name="Woyke T."/>
            <person name="Wu D."/>
            <person name="Pukall R."/>
            <person name="Steenblock K."/>
            <person name="Brambilla E."/>
            <person name="Klenk H.-P."/>
            <person name="Eisen J.A."/>
        </authorList>
    </citation>
    <scope>NUCLEOTIDE SEQUENCE [LARGE SCALE GENOMIC DNA]</scope>
    <source>
        <strain evidence="2">ATCC 35074 / DSM 20540 / JCM 6276 / NBRC 101906 / NCIMB 13154 / VKM Ac-1939 / CCM 2703 / MRP</strain>
        <plasmid evidence="2">Plasmid pDEIPR02</plasmid>
    </source>
</reference>
<dbReference type="EMBL" id="CP002538">
    <property type="protein sequence ID" value="ADY27428.1"/>
    <property type="molecule type" value="Genomic_DNA"/>
</dbReference>
<dbReference type="HOGENOM" id="CLU_2342123_0_0_0"/>
<reference evidence="1 2" key="2">
    <citation type="journal article" date="2012" name="Stand. Genomic Sci.">
        <title>Complete genome sequence of the orange-red pigmented, radioresistant Deinococcus proteolyticus type strain (MRP(T)).</title>
        <authorList>
            <person name="Copeland A."/>
            <person name="Zeytun A."/>
            <person name="Yassawong M."/>
            <person name="Nolan M."/>
            <person name="Lucas S."/>
            <person name="Hammon N."/>
            <person name="Deshpande S."/>
            <person name="Cheng J.F."/>
            <person name="Han C."/>
            <person name="Tapia R."/>
            <person name="Goodwin L.A."/>
            <person name="Pitluck S."/>
            <person name="Mavromatis K."/>
            <person name="Liolios K."/>
            <person name="Pagani I."/>
            <person name="Ivanova N."/>
            <person name="Mikhailova N."/>
            <person name="Pati A."/>
            <person name="Chen A."/>
            <person name="Palaniappan K."/>
            <person name="Land M."/>
            <person name="Hauser L."/>
            <person name="Jeffries C.D."/>
            <person name="Brambilla E.M."/>
            <person name="Rohde M."/>
            <person name="Sikorski J."/>
            <person name="Pukall R."/>
            <person name="Goker M."/>
            <person name="Detter J.C."/>
            <person name="Woyke T."/>
            <person name="Bristow J."/>
            <person name="Eisen J.A."/>
            <person name="Markowitz V."/>
            <person name="Hugenholtz P."/>
            <person name="Kyrpides N.C."/>
            <person name="Klenk H.P."/>
            <person name="Lapidus A."/>
        </authorList>
    </citation>
    <scope>NUCLEOTIDE SEQUENCE [LARGE SCALE GENOMIC DNA]</scope>
    <source>
        <strain evidence="2">ATCC 35074 / DSM 20540 / JCM 6276 / NBRC 101906 / NCIMB 13154 / VKM Ac-1939 / CCM 2703 / MRP</strain>
        <plasmid evidence="2">Plasmid pDEIPR02</plasmid>
    </source>
</reference>
<name>F0RQ69_DEIPM</name>
<sequence length="97" mass="11005">MNYAIYEPTVTLPNCQQLQFPQDYRLTGNVQGEDLKAAFMDAQAQGLRVEPGTVLEELSGEGAQHRCIQVQWELLPKDTDRVARIHPLQWETLQAPV</sequence>
<dbReference type="Proteomes" id="UP000007718">
    <property type="component" value="Plasmid pDEIPR02"/>
</dbReference>
<organism evidence="1 2">
    <name type="scientific">Deinococcus proteolyticus (strain ATCC 35074 / DSM 20540 / JCM 6276 / NBRC 101906 / NCIMB 13154 / VKM Ac-1939 / CCM 2703 / MRP)</name>
    <dbReference type="NCBI Taxonomy" id="693977"/>
    <lineage>
        <taxon>Bacteria</taxon>
        <taxon>Thermotogati</taxon>
        <taxon>Deinococcota</taxon>
        <taxon>Deinococci</taxon>
        <taxon>Deinococcales</taxon>
        <taxon>Deinococcaceae</taxon>
        <taxon>Deinococcus</taxon>
    </lineage>
</organism>
<geneLocation type="plasmid" evidence="1 2">
    <name>pDEIPR02</name>
</geneLocation>
<evidence type="ECO:0000313" key="1">
    <source>
        <dbReference type="EMBL" id="ADY27428.1"/>
    </source>
</evidence>
<evidence type="ECO:0000313" key="2">
    <source>
        <dbReference type="Proteomes" id="UP000007718"/>
    </source>
</evidence>
<protein>
    <submittedName>
        <fullName evidence="1">Uncharacterized protein</fullName>
    </submittedName>
</protein>
<dbReference type="AlphaFoldDB" id="F0RQ69"/>